<dbReference type="CDD" id="cd08235">
    <property type="entry name" value="iditol_2_DH_like"/>
    <property type="match status" value="1"/>
</dbReference>
<dbReference type="Proteomes" id="UP000034954">
    <property type="component" value="Unassembled WGS sequence"/>
</dbReference>
<gene>
    <name evidence="6" type="ORF">BROFUL_01618</name>
</gene>
<dbReference type="GO" id="GO:0008270">
    <property type="term" value="F:zinc ion binding"/>
    <property type="evidence" value="ECO:0007669"/>
    <property type="project" value="InterPro"/>
</dbReference>
<dbReference type="InterPro" id="IPR002328">
    <property type="entry name" value="ADH_Zn_CS"/>
</dbReference>
<protein>
    <submittedName>
        <fullName evidence="6">Alcohol dehydrogenase</fullName>
    </submittedName>
</protein>
<evidence type="ECO:0000256" key="2">
    <source>
        <dbReference type="ARBA" id="ARBA00022833"/>
    </source>
</evidence>
<keyword evidence="7" id="KW-1185">Reference proteome</keyword>
<dbReference type="Pfam" id="PF08240">
    <property type="entry name" value="ADH_N"/>
    <property type="match status" value="1"/>
</dbReference>
<evidence type="ECO:0000259" key="5">
    <source>
        <dbReference type="SMART" id="SM00829"/>
    </source>
</evidence>
<proteinExistence type="inferred from homology"/>
<evidence type="ECO:0000256" key="3">
    <source>
        <dbReference type="ARBA" id="ARBA00023002"/>
    </source>
</evidence>
<dbReference type="SUPFAM" id="SSF50129">
    <property type="entry name" value="GroES-like"/>
    <property type="match status" value="1"/>
</dbReference>
<dbReference type="InterPro" id="IPR050129">
    <property type="entry name" value="Zn_alcohol_dh"/>
</dbReference>
<dbReference type="SMART" id="SM00829">
    <property type="entry name" value="PKS_ER"/>
    <property type="match status" value="1"/>
</dbReference>
<feature type="domain" description="Enoyl reductase (ER)" evidence="5">
    <location>
        <begin position="9"/>
        <end position="337"/>
    </location>
</feature>
<comment type="cofactor">
    <cofactor evidence="4">
        <name>Zn(2+)</name>
        <dbReference type="ChEBI" id="CHEBI:29105"/>
    </cofactor>
</comment>
<dbReference type="EMBL" id="LAQJ01000169">
    <property type="protein sequence ID" value="KKO19686.1"/>
    <property type="molecule type" value="Genomic_DNA"/>
</dbReference>
<dbReference type="InterPro" id="IPR036291">
    <property type="entry name" value="NAD(P)-bd_dom_sf"/>
</dbReference>
<keyword evidence="1 4" id="KW-0479">Metal-binding</keyword>
<dbReference type="InterPro" id="IPR013149">
    <property type="entry name" value="ADH-like_C"/>
</dbReference>
<dbReference type="Gene3D" id="3.40.50.720">
    <property type="entry name" value="NAD(P)-binding Rossmann-like Domain"/>
    <property type="match status" value="1"/>
</dbReference>
<reference evidence="6 7" key="1">
    <citation type="journal article" date="2013" name="BMC Microbiol.">
        <title>Identification of the type II cytochrome c maturation pathway in anammox bacteria by comparative genomics.</title>
        <authorList>
            <person name="Ferousi C."/>
            <person name="Speth D.R."/>
            <person name="Reimann J."/>
            <person name="Op den Camp H.J."/>
            <person name="Allen J.W."/>
            <person name="Keltjens J.T."/>
            <person name="Jetten M.S."/>
        </authorList>
    </citation>
    <scope>NUCLEOTIDE SEQUENCE [LARGE SCALE GENOMIC DNA]</scope>
    <source>
        <strain evidence="6">RU1</strain>
    </source>
</reference>
<dbReference type="InterPro" id="IPR020843">
    <property type="entry name" value="ER"/>
</dbReference>
<dbReference type="InterPro" id="IPR013154">
    <property type="entry name" value="ADH-like_N"/>
</dbReference>
<comment type="caution">
    <text evidence="6">The sequence shown here is derived from an EMBL/GenBank/DDBJ whole genome shotgun (WGS) entry which is preliminary data.</text>
</comment>
<dbReference type="PROSITE" id="PS00059">
    <property type="entry name" value="ADH_ZINC"/>
    <property type="match status" value="1"/>
</dbReference>
<evidence type="ECO:0000313" key="7">
    <source>
        <dbReference type="Proteomes" id="UP000034954"/>
    </source>
</evidence>
<evidence type="ECO:0000256" key="4">
    <source>
        <dbReference type="RuleBase" id="RU361277"/>
    </source>
</evidence>
<sequence>MRVAMYYNNRDVRIEEMQTPHIGSGELLVKVRASGICGSDVMEWYRIKKAPLVLGHEIAGEIVAIGEGVTRFKVGDRVTVAHHVPCNTCHYCLNGQYSVCDTLRTTNFYPGGFSEYLRIPQINVDRGTFILPDEVSFEEGTFAEPLACTLLGQKKANLHPGQSILVIGSGISGLLHIQLARALGAGRICAVDITDYRLKMAKQCGADITIHAKENVPACLSKANNGRLADLVIVCTGATSAIQQAFNSVDRGGTILFFAPTEPNAITPVNLWDLWRNCNSIIMSYAGPPDDTAASIELIRAGRVKVRELITHRLGLADTALGFKLVAEAKDSIKVIIEPNK</sequence>
<organism evidence="6 7">
    <name type="scientific">Candidatus Brocadia fulgida</name>
    <dbReference type="NCBI Taxonomy" id="380242"/>
    <lineage>
        <taxon>Bacteria</taxon>
        <taxon>Pseudomonadati</taxon>
        <taxon>Planctomycetota</taxon>
        <taxon>Candidatus Brocadiia</taxon>
        <taxon>Candidatus Brocadiales</taxon>
        <taxon>Candidatus Brocadiaceae</taxon>
        <taxon>Candidatus Brocadia</taxon>
    </lineage>
</organism>
<dbReference type="Pfam" id="PF00107">
    <property type="entry name" value="ADH_zinc_N"/>
    <property type="match status" value="1"/>
</dbReference>
<name>A0A0M2UXJ7_9BACT</name>
<dbReference type="InterPro" id="IPR011032">
    <property type="entry name" value="GroES-like_sf"/>
</dbReference>
<accession>A0A0M2UXJ7</accession>
<dbReference type="SUPFAM" id="SSF51735">
    <property type="entry name" value="NAD(P)-binding Rossmann-fold domains"/>
    <property type="match status" value="1"/>
</dbReference>
<comment type="similarity">
    <text evidence="4">Belongs to the zinc-containing alcohol dehydrogenase family.</text>
</comment>
<dbReference type="PANTHER" id="PTHR43401">
    <property type="entry name" value="L-THREONINE 3-DEHYDROGENASE"/>
    <property type="match status" value="1"/>
</dbReference>
<dbReference type="PANTHER" id="PTHR43401:SF2">
    <property type="entry name" value="L-THREONINE 3-DEHYDROGENASE"/>
    <property type="match status" value="1"/>
</dbReference>
<dbReference type="AlphaFoldDB" id="A0A0M2UXJ7"/>
<dbReference type="GO" id="GO:0016616">
    <property type="term" value="F:oxidoreductase activity, acting on the CH-OH group of donors, NAD or NADP as acceptor"/>
    <property type="evidence" value="ECO:0007669"/>
    <property type="project" value="UniProtKB-ARBA"/>
</dbReference>
<keyword evidence="3" id="KW-0560">Oxidoreductase</keyword>
<dbReference type="Gene3D" id="3.90.180.10">
    <property type="entry name" value="Medium-chain alcohol dehydrogenases, catalytic domain"/>
    <property type="match status" value="1"/>
</dbReference>
<evidence type="ECO:0000313" key="6">
    <source>
        <dbReference type="EMBL" id="KKO19686.1"/>
    </source>
</evidence>
<keyword evidence="2 4" id="KW-0862">Zinc</keyword>
<evidence type="ECO:0000256" key="1">
    <source>
        <dbReference type="ARBA" id="ARBA00022723"/>
    </source>
</evidence>